<evidence type="ECO:0000313" key="5">
    <source>
        <dbReference type="Proteomes" id="UP000560658"/>
    </source>
</evidence>
<dbReference type="Gene3D" id="3.10.350.10">
    <property type="entry name" value="LysM domain"/>
    <property type="match status" value="1"/>
</dbReference>
<dbReference type="PROSITE" id="PS00922">
    <property type="entry name" value="TRANSGLYCOSYLASE"/>
    <property type="match status" value="1"/>
</dbReference>
<dbReference type="Proteomes" id="UP000560658">
    <property type="component" value="Unassembled WGS sequence"/>
</dbReference>
<feature type="domain" description="LysM" evidence="3">
    <location>
        <begin position="386"/>
        <end position="429"/>
    </location>
</feature>
<evidence type="ECO:0000256" key="2">
    <source>
        <dbReference type="SAM" id="SignalP"/>
    </source>
</evidence>
<proteinExistence type="inferred from homology"/>
<dbReference type="EMBL" id="JACIER010000012">
    <property type="protein sequence ID" value="MBB4045080.1"/>
    <property type="molecule type" value="Genomic_DNA"/>
</dbReference>
<dbReference type="SMART" id="SM00257">
    <property type="entry name" value="LysM"/>
    <property type="match status" value="1"/>
</dbReference>
<organism evidence="4 5">
    <name type="scientific">Bacteroides reticulotermitis</name>
    <dbReference type="NCBI Taxonomy" id="1133319"/>
    <lineage>
        <taxon>Bacteria</taxon>
        <taxon>Pseudomonadati</taxon>
        <taxon>Bacteroidota</taxon>
        <taxon>Bacteroidia</taxon>
        <taxon>Bacteroidales</taxon>
        <taxon>Bacteroidaceae</taxon>
        <taxon>Bacteroides</taxon>
    </lineage>
</organism>
<dbReference type="GO" id="GO:0000270">
    <property type="term" value="P:peptidoglycan metabolic process"/>
    <property type="evidence" value="ECO:0007669"/>
    <property type="project" value="InterPro"/>
</dbReference>
<name>A0A840CZ10_9BACE</name>
<evidence type="ECO:0000313" key="4">
    <source>
        <dbReference type="EMBL" id="MBB4045080.1"/>
    </source>
</evidence>
<keyword evidence="2" id="KW-0732">Signal</keyword>
<gene>
    <name evidence="4" type="ORF">GGR06_002890</name>
</gene>
<dbReference type="GO" id="GO:0016020">
    <property type="term" value="C:membrane"/>
    <property type="evidence" value="ECO:0007669"/>
    <property type="project" value="InterPro"/>
</dbReference>
<accession>A0A840CZ10</accession>
<dbReference type="Gene3D" id="1.10.530.10">
    <property type="match status" value="1"/>
</dbReference>
<feature type="chain" id="PRO_5032998227" evidence="2">
    <location>
        <begin position="24"/>
        <end position="431"/>
    </location>
</feature>
<dbReference type="PANTHER" id="PTHR37423:SF2">
    <property type="entry name" value="MEMBRANE-BOUND LYTIC MUREIN TRANSGLYCOSYLASE C"/>
    <property type="match status" value="1"/>
</dbReference>
<dbReference type="CDD" id="cd00118">
    <property type="entry name" value="LysM"/>
    <property type="match status" value="1"/>
</dbReference>
<dbReference type="InterPro" id="IPR023346">
    <property type="entry name" value="Lysozyme-like_dom_sf"/>
</dbReference>
<dbReference type="InterPro" id="IPR018392">
    <property type="entry name" value="LysM"/>
</dbReference>
<dbReference type="InterPro" id="IPR036779">
    <property type="entry name" value="LysM_dom_sf"/>
</dbReference>
<dbReference type="RefSeq" id="WP_044162356.1">
    <property type="nucleotide sequence ID" value="NZ_JACIER010000012.1"/>
</dbReference>
<dbReference type="PROSITE" id="PS51782">
    <property type="entry name" value="LYSM"/>
    <property type="match status" value="1"/>
</dbReference>
<dbReference type="PANTHER" id="PTHR37423">
    <property type="entry name" value="SOLUBLE LYTIC MUREIN TRANSGLYCOSYLASE-RELATED"/>
    <property type="match status" value="1"/>
</dbReference>
<keyword evidence="5" id="KW-1185">Reference proteome</keyword>
<dbReference type="SUPFAM" id="SSF54106">
    <property type="entry name" value="LysM domain"/>
    <property type="match status" value="1"/>
</dbReference>
<dbReference type="GO" id="GO:0008933">
    <property type="term" value="F:peptidoglycan lytic transglycosylase activity"/>
    <property type="evidence" value="ECO:0007669"/>
    <property type="project" value="InterPro"/>
</dbReference>
<dbReference type="Pfam" id="PF01476">
    <property type="entry name" value="LysM"/>
    <property type="match status" value="1"/>
</dbReference>
<feature type="signal peptide" evidence="2">
    <location>
        <begin position="1"/>
        <end position="23"/>
    </location>
</feature>
<comment type="similarity">
    <text evidence="1">Belongs to the transglycosylase Slt family.</text>
</comment>
<dbReference type="InterPro" id="IPR000189">
    <property type="entry name" value="Transglyc_AS"/>
</dbReference>
<comment type="caution">
    <text evidence="4">The sequence shown here is derived from an EMBL/GenBank/DDBJ whole genome shotgun (WGS) entry which is preliminary data.</text>
</comment>
<dbReference type="Pfam" id="PF01464">
    <property type="entry name" value="SLT"/>
    <property type="match status" value="1"/>
</dbReference>
<evidence type="ECO:0000256" key="1">
    <source>
        <dbReference type="ARBA" id="ARBA00007734"/>
    </source>
</evidence>
<dbReference type="CDD" id="cd16894">
    <property type="entry name" value="MltD-like"/>
    <property type="match status" value="1"/>
</dbReference>
<dbReference type="AlphaFoldDB" id="A0A840CZ10"/>
<dbReference type="InterPro" id="IPR008258">
    <property type="entry name" value="Transglycosylase_SLT_dom_1"/>
</dbReference>
<protein>
    <submittedName>
        <fullName evidence="4">Membrane-bound lytic murein transglycosylase D</fullName>
    </submittedName>
</protein>
<sequence length="431" mass="48842">MKNLINYCPLVFLFLLATLQVKGQSVDVLIHENGAERKESIDLPKSMTYPLDSLLNDWKAKNYIDLGKDCSTAEVNPLFSDSIYMDRLSRIPAVMEMPYNEIVRKFIDMYAGRLRNQVSFMLSACNFYMPIFEEALDAYGIPLELKYLPIIESALNPSAVSRAGASGLWQFMIGTGKIYGLESNSLVDERRDPIKATWAAARYLKEMYNIYGDWNLVIAAYNCGPGTVNKAIRRAGGEKDYWKIYNFLPKETRGYVPAFIAANYVMTYYCDHNICPMETNIPASTDTVQVSQNLHFEQIAELCKVPLDEIKSLNPQYKQQVVPGDIKPYTLRLPLTAISSFIDCQDTIYAYRSDELFRNRRTVAVKNDTPTAARKKTATTGKGNVRYHKIKSGETLSTIASRYGVRVKDLQNWNGLSNTKIAAGKNLKIYK</sequence>
<reference evidence="4" key="1">
    <citation type="submission" date="2020-08" db="EMBL/GenBank/DDBJ databases">
        <title>Genomic Encyclopedia of Type Strains, Phase IV (KMG-IV): sequencing the most valuable type-strain genomes for metagenomic binning, comparative biology and taxonomic classification.</title>
        <authorList>
            <person name="Goeker M."/>
        </authorList>
    </citation>
    <scope>NUCLEOTIDE SEQUENCE [LARGE SCALE GENOMIC DNA]</scope>
    <source>
        <strain evidence="4">DSM 105720</strain>
    </source>
</reference>
<dbReference type="SUPFAM" id="SSF53955">
    <property type="entry name" value="Lysozyme-like"/>
    <property type="match status" value="1"/>
</dbReference>
<evidence type="ECO:0000259" key="3">
    <source>
        <dbReference type="PROSITE" id="PS51782"/>
    </source>
</evidence>